<protein>
    <submittedName>
        <fullName evidence="1">Uncharacterized protein</fullName>
    </submittedName>
</protein>
<proteinExistence type="predicted"/>
<keyword evidence="2" id="KW-1185">Reference proteome</keyword>
<name>A0ABQ4ENK9_9ACTN</name>
<evidence type="ECO:0000313" key="2">
    <source>
        <dbReference type="Proteomes" id="UP000621500"/>
    </source>
</evidence>
<comment type="caution">
    <text evidence="1">The sequence shown here is derived from an EMBL/GenBank/DDBJ whole genome shotgun (WGS) entry which is preliminary data.</text>
</comment>
<evidence type="ECO:0000313" key="1">
    <source>
        <dbReference type="EMBL" id="GIG96251.1"/>
    </source>
</evidence>
<accession>A0ABQ4ENK9</accession>
<organism evidence="1 2">
    <name type="scientific">Plantactinospora mayteni</name>
    <dbReference type="NCBI Taxonomy" id="566021"/>
    <lineage>
        <taxon>Bacteria</taxon>
        <taxon>Bacillati</taxon>
        <taxon>Actinomycetota</taxon>
        <taxon>Actinomycetes</taxon>
        <taxon>Micromonosporales</taxon>
        <taxon>Micromonosporaceae</taxon>
        <taxon>Plantactinospora</taxon>
    </lineage>
</organism>
<dbReference type="EMBL" id="BONX01000018">
    <property type="protein sequence ID" value="GIG96251.1"/>
    <property type="molecule type" value="Genomic_DNA"/>
</dbReference>
<reference evidence="1 2" key="1">
    <citation type="submission" date="2021-01" db="EMBL/GenBank/DDBJ databases">
        <title>Whole genome shotgun sequence of Plantactinospora mayteni NBRC 109088.</title>
        <authorList>
            <person name="Komaki H."/>
            <person name="Tamura T."/>
        </authorList>
    </citation>
    <scope>NUCLEOTIDE SEQUENCE [LARGE SCALE GENOMIC DNA]</scope>
    <source>
        <strain evidence="1 2">NBRC 109088</strain>
    </source>
</reference>
<dbReference type="Proteomes" id="UP000621500">
    <property type="component" value="Unassembled WGS sequence"/>
</dbReference>
<gene>
    <name evidence="1" type="ORF">Pma05_28240</name>
</gene>
<sequence>MVSGSDLDTADRSGCWSGYLELIRELVRGDPAAYRQRCTQLDETGWADLGLVIGAAYFLAVRLRGGRFPDQVEIIWYVAGARAELVGTGFDVDPRVAERLIGAATISNPDDLGDIDPKLVVESEMLLLWRLLRPLPDDEMSRFLAEVDLLATRWAAE</sequence>